<feature type="transmembrane region" description="Helical" evidence="6">
    <location>
        <begin position="53"/>
        <end position="79"/>
    </location>
</feature>
<evidence type="ECO:0000256" key="4">
    <source>
        <dbReference type="ARBA" id="ARBA00022989"/>
    </source>
</evidence>
<keyword evidence="4 6" id="KW-1133">Transmembrane helix</keyword>
<keyword evidence="8" id="KW-1185">Reference proteome</keyword>
<sequence>MAVKLTWSSAFRFSLLLLLIAAIATAFISLPVEKLLKDFLIWVKEDLGPWGPLVLAIAYIPLTVLAVPASVLTLGGGYLFGLPVGFIADSIGATIGATAAFILGRTIGRSYVISKLKNYPKFQAVAIATDRSGFKIVLLLRLVPLLPFNMLNYLLSVTSVHIGEYMLASWFGMMPITFGLVYVGTTLKDLSDVTHGWNELSTTRLVFIALGFGISVILMVCITKVAKNSLEKALAENAEIESIISPSMLPIVADSPSDLHKPLIVSIDSLKDDHEK</sequence>
<dbReference type="PANTHER" id="PTHR12677:SF56">
    <property type="entry name" value="TVP38_TMEM64 FAMILY MEMBRANE PROTEIN SLR0305-LIKE ISOFORM X1"/>
    <property type="match status" value="1"/>
</dbReference>
<evidence type="ECO:0000313" key="9">
    <source>
        <dbReference type="RefSeq" id="XP_015891594.3"/>
    </source>
</evidence>
<evidence type="ECO:0000256" key="1">
    <source>
        <dbReference type="ARBA" id="ARBA00004651"/>
    </source>
</evidence>
<dbReference type="AlphaFoldDB" id="A0A6P4ARA1"/>
<evidence type="ECO:0000256" key="2">
    <source>
        <dbReference type="ARBA" id="ARBA00022475"/>
    </source>
</evidence>
<dbReference type="RefSeq" id="XP_015891594.3">
    <property type="nucleotide sequence ID" value="XM_016036108.4"/>
</dbReference>
<dbReference type="InterPro" id="IPR032816">
    <property type="entry name" value="VTT_dom"/>
</dbReference>
<dbReference type="PANTHER" id="PTHR12677">
    <property type="entry name" value="GOLGI APPARATUS MEMBRANE PROTEIN TVP38-RELATED"/>
    <property type="match status" value="1"/>
</dbReference>
<evidence type="ECO:0000256" key="6">
    <source>
        <dbReference type="SAM" id="Phobius"/>
    </source>
</evidence>
<name>A0A6P4ARA1_ZIZJJ</name>
<reference evidence="9" key="1">
    <citation type="submission" date="2025-08" db="UniProtKB">
        <authorList>
            <consortium name="RefSeq"/>
        </authorList>
    </citation>
    <scope>IDENTIFICATION</scope>
    <source>
        <tissue evidence="9">Seedling</tissue>
    </source>
</reference>
<feature type="transmembrane region" description="Helical" evidence="6">
    <location>
        <begin position="133"/>
        <end position="155"/>
    </location>
</feature>
<dbReference type="KEGG" id="zju:107426024"/>
<evidence type="ECO:0000259" key="7">
    <source>
        <dbReference type="Pfam" id="PF09335"/>
    </source>
</evidence>
<comment type="subcellular location">
    <subcellularLocation>
        <location evidence="1">Cell membrane</location>
        <topology evidence="1">Multi-pass membrane protein</topology>
    </subcellularLocation>
</comment>
<protein>
    <submittedName>
        <fullName evidence="9">Uncharacterized protein LOC107426024</fullName>
    </submittedName>
</protein>
<organism evidence="8 9">
    <name type="scientific">Ziziphus jujuba</name>
    <name type="common">Chinese jujube</name>
    <name type="synonym">Ziziphus sativa</name>
    <dbReference type="NCBI Taxonomy" id="326968"/>
    <lineage>
        <taxon>Eukaryota</taxon>
        <taxon>Viridiplantae</taxon>
        <taxon>Streptophyta</taxon>
        <taxon>Embryophyta</taxon>
        <taxon>Tracheophyta</taxon>
        <taxon>Spermatophyta</taxon>
        <taxon>Magnoliopsida</taxon>
        <taxon>eudicotyledons</taxon>
        <taxon>Gunneridae</taxon>
        <taxon>Pentapetalae</taxon>
        <taxon>rosids</taxon>
        <taxon>fabids</taxon>
        <taxon>Rosales</taxon>
        <taxon>Rhamnaceae</taxon>
        <taxon>Paliureae</taxon>
        <taxon>Ziziphus</taxon>
    </lineage>
</organism>
<keyword evidence="5 6" id="KW-0472">Membrane</keyword>
<evidence type="ECO:0000313" key="8">
    <source>
        <dbReference type="Proteomes" id="UP001652623"/>
    </source>
</evidence>
<evidence type="ECO:0000256" key="3">
    <source>
        <dbReference type="ARBA" id="ARBA00022692"/>
    </source>
</evidence>
<dbReference type="GeneID" id="107426024"/>
<evidence type="ECO:0000256" key="5">
    <source>
        <dbReference type="ARBA" id="ARBA00023136"/>
    </source>
</evidence>
<gene>
    <name evidence="9" type="primary">LOC107426024</name>
</gene>
<dbReference type="InParanoid" id="A0A6P4ARA1"/>
<dbReference type="GO" id="GO:0005886">
    <property type="term" value="C:plasma membrane"/>
    <property type="evidence" value="ECO:0007669"/>
    <property type="project" value="UniProtKB-SubCell"/>
</dbReference>
<keyword evidence="2" id="KW-1003">Cell membrane</keyword>
<proteinExistence type="predicted"/>
<dbReference type="Pfam" id="PF09335">
    <property type="entry name" value="VTT_dom"/>
    <property type="match status" value="1"/>
</dbReference>
<feature type="domain" description="VTT" evidence="7">
    <location>
        <begin position="67"/>
        <end position="185"/>
    </location>
</feature>
<dbReference type="FunCoup" id="A0A6P4ARA1">
    <property type="interactions" value="1719"/>
</dbReference>
<feature type="transmembrane region" description="Helical" evidence="6">
    <location>
        <begin position="205"/>
        <end position="226"/>
    </location>
</feature>
<dbReference type="Proteomes" id="UP001652623">
    <property type="component" value="Chromosome 9"/>
</dbReference>
<keyword evidence="3 6" id="KW-0812">Transmembrane</keyword>
<feature type="transmembrane region" description="Helical" evidence="6">
    <location>
        <begin position="167"/>
        <end position="185"/>
    </location>
</feature>
<accession>A0A6P4ARA1</accession>
<dbReference type="InterPro" id="IPR015414">
    <property type="entry name" value="TMEM64"/>
</dbReference>